<dbReference type="Gene3D" id="3.40.50.12780">
    <property type="entry name" value="N-terminal domain of ligase-like"/>
    <property type="match status" value="1"/>
</dbReference>
<dbReference type="PANTHER" id="PTHR45527:SF1">
    <property type="entry name" value="FATTY ACID SYNTHASE"/>
    <property type="match status" value="1"/>
</dbReference>
<reference evidence="2" key="1">
    <citation type="submission" date="2021-02" db="EMBL/GenBank/DDBJ databases">
        <authorList>
            <person name="Nowell W R."/>
        </authorList>
    </citation>
    <scope>NUCLEOTIDE SEQUENCE</scope>
</reference>
<dbReference type="OrthoDB" id="408177at2759"/>
<dbReference type="AlphaFoldDB" id="A0A815SDN3"/>
<dbReference type="SUPFAM" id="SSF56801">
    <property type="entry name" value="Acetyl-CoA synthetase-like"/>
    <property type="match status" value="1"/>
</dbReference>
<protein>
    <recommendedName>
        <fullName evidence="1">AMP-dependent synthetase/ligase domain-containing protein</fullName>
    </recommendedName>
</protein>
<dbReference type="GO" id="GO:0005737">
    <property type="term" value="C:cytoplasm"/>
    <property type="evidence" value="ECO:0007669"/>
    <property type="project" value="TreeGrafter"/>
</dbReference>
<dbReference type="PANTHER" id="PTHR45527">
    <property type="entry name" value="NONRIBOSOMAL PEPTIDE SYNTHETASE"/>
    <property type="match status" value="1"/>
</dbReference>
<dbReference type="Proteomes" id="UP000663882">
    <property type="component" value="Unassembled WGS sequence"/>
</dbReference>
<dbReference type="GO" id="GO:0031177">
    <property type="term" value="F:phosphopantetheine binding"/>
    <property type="evidence" value="ECO:0007669"/>
    <property type="project" value="TreeGrafter"/>
</dbReference>
<sequence length="138" mass="15384">MMNPADYPHLRVLQLDAEACPLHVASKWTQWSKQHPEQGLVVLNSYGPTEAAVMTDIGIMQAEWTERVSIGRTIPNMKTYILNDRHELILEGAIGSIWVAGPGVSPSGYWNQPDLTSQKFVPNPFVSVHPDAPIMYDT</sequence>
<proteinExistence type="predicted"/>
<dbReference type="InterPro" id="IPR042099">
    <property type="entry name" value="ANL_N_sf"/>
</dbReference>
<dbReference type="GO" id="GO:0043041">
    <property type="term" value="P:amino acid activation for nonribosomal peptide biosynthetic process"/>
    <property type="evidence" value="ECO:0007669"/>
    <property type="project" value="TreeGrafter"/>
</dbReference>
<name>A0A815SDN3_9BILA</name>
<dbReference type="GO" id="GO:0044550">
    <property type="term" value="P:secondary metabolite biosynthetic process"/>
    <property type="evidence" value="ECO:0007669"/>
    <property type="project" value="TreeGrafter"/>
</dbReference>
<gene>
    <name evidence="2" type="ORF">RFH988_LOCUS38416</name>
</gene>
<dbReference type="EMBL" id="CAJNOO010009385">
    <property type="protein sequence ID" value="CAF1491391.1"/>
    <property type="molecule type" value="Genomic_DNA"/>
</dbReference>
<evidence type="ECO:0000313" key="2">
    <source>
        <dbReference type="EMBL" id="CAF1491391.1"/>
    </source>
</evidence>
<dbReference type="Pfam" id="PF00501">
    <property type="entry name" value="AMP-binding"/>
    <property type="match status" value="1"/>
</dbReference>
<organism evidence="2 3">
    <name type="scientific">Rotaria sordida</name>
    <dbReference type="NCBI Taxonomy" id="392033"/>
    <lineage>
        <taxon>Eukaryota</taxon>
        <taxon>Metazoa</taxon>
        <taxon>Spiralia</taxon>
        <taxon>Gnathifera</taxon>
        <taxon>Rotifera</taxon>
        <taxon>Eurotatoria</taxon>
        <taxon>Bdelloidea</taxon>
        <taxon>Philodinida</taxon>
        <taxon>Philodinidae</taxon>
        <taxon>Rotaria</taxon>
    </lineage>
</organism>
<dbReference type="InterPro" id="IPR000873">
    <property type="entry name" value="AMP-dep_synth/lig_dom"/>
</dbReference>
<accession>A0A815SDN3</accession>
<comment type="caution">
    <text evidence="2">The sequence shown here is derived from an EMBL/GenBank/DDBJ whole genome shotgun (WGS) entry which is preliminary data.</text>
</comment>
<evidence type="ECO:0000259" key="1">
    <source>
        <dbReference type="Pfam" id="PF00501"/>
    </source>
</evidence>
<evidence type="ECO:0000313" key="3">
    <source>
        <dbReference type="Proteomes" id="UP000663882"/>
    </source>
</evidence>
<feature type="domain" description="AMP-dependent synthetase/ligase" evidence="1">
    <location>
        <begin position="6"/>
        <end position="110"/>
    </location>
</feature>